<keyword evidence="2" id="KW-1185">Reference proteome</keyword>
<dbReference type="OrthoDB" id="2658192at2759"/>
<reference evidence="2" key="2">
    <citation type="submission" date="2015-01" db="EMBL/GenBank/DDBJ databases">
        <title>Evolutionary Origins and Diversification of the Mycorrhizal Mutualists.</title>
        <authorList>
            <consortium name="DOE Joint Genome Institute"/>
            <consortium name="Mycorrhizal Genomics Consortium"/>
            <person name="Kohler A."/>
            <person name="Kuo A."/>
            <person name="Nagy L.G."/>
            <person name="Floudas D."/>
            <person name="Copeland A."/>
            <person name="Barry K.W."/>
            <person name="Cichocki N."/>
            <person name="Veneault-Fourrey C."/>
            <person name="LaButti K."/>
            <person name="Lindquist E.A."/>
            <person name="Lipzen A."/>
            <person name="Lundell T."/>
            <person name="Morin E."/>
            <person name="Murat C."/>
            <person name="Riley R."/>
            <person name="Ohm R."/>
            <person name="Sun H."/>
            <person name="Tunlid A."/>
            <person name="Henrissat B."/>
            <person name="Grigoriev I.V."/>
            <person name="Hibbett D.S."/>
            <person name="Martin F."/>
        </authorList>
    </citation>
    <scope>NUCLEOTIDE SEQUENCE [LARGE SCALE GENOMIC DNA]</scope>
    <source>
        <strain evidence="2">Foug A</strain>
    </source>
</reference>
<proteinExistence type="predicted"/>
<gene>
    <name evidence="1" type="ORF">SCLCIDRAFT_56801</name>
</gene>
<feature type="non-terminal residue" evidence="1">
    <location>
        <position position="59"/>
    </location>
</feature>
<dbReference type="HOGENOM" id="CLU_2967505_0_0_1"/>
<dbReference type="Proteomes" id="UP000053989">
    <property type="component" value="Unassembled WGS sequence"/>
</dbReference>
<dbReference type="InParanoid" id="A0A0C3EM88"/>
<dbReference type="EMBL" id="KN822007">
    <property type="protein sequence ID" value="KIM69319.1"/>
    <property type="molecule type" value="Genomic_DNA"/>
</dbReference>
<organism evidence="1 2">
    <name type="scientific">Scleroderma citrinum Foug A</name>
    <dbReference type="NCBI Taxonomy" id="1036808"/>
    <lineage>
        <taxon>Eukaryota</taxon>
        <taxon>Fungi</taxon>
        <taxon>Dikarya</taxon>
        <taxon>Basidiomycota</taxon>
        <taxon>Agaricomycotina</taxon>
        <taxon>Agaricomycetes</taxon>
        <taxon>Agaricomycetidae</taxon>
        <taxon>Boletales</taxon>
        <taxon>Sclerodermatineae</taxon>
        <taxon>Sclerodermataceae</taxon>
        <taxon>Scleroderma</taxon>
    </lineage>
</organism>
<protein>
    <submittedName>
        <fullName evidence="1">Uncharacterized protein</fullName>
    </submittedName>
</protein>
<name>A0A0C3EM88_9AGAM</name>
<dbReference type="AlphaFoldDB" id="A0A0C3EM88"/>
<accession>A0A0C3EM88</accession>
<sequence>MLSSLGGTTQLDASREAHLYMKRKGALGISNLILMNGGMADMIRIILSSAEDAKKVQKS</sequence>
<reference evidence="1 2" key="1">
    <citation type="submission" date="2014-04" db="EMBL/GenBank/DDBJ databases">
        <authorList>
            <consortium name="DOE Joint Genome Institute"/>
            <person name="Kuo A."/>
            <person name="Kohler A."/>
            <person name="Nagy L.G."/>
            <person name="Floudas D."/>
            <person name="Copeland A."/>
            <person name="Barry K.W."/>
            <person name="Cichocki N."/>
            <person name="Veneault-Fourrey C."/>
            <person name="LaButti K."/>
            <person name="Lindquist E.A."/>
            <person name="Lipzen A."/>
            <person name="Lundell T."/>
            <person name="Morin E."/>
            <person name="Murat C."/>
            <person name="Sun H."/>
            <person name="Tunlid A."/>
            <person name="Henrissat B."/>
            <person name="Grigoriev I.V."/>
            <person name="Hibbett D.S."/>
            <person name="Martin F."/>
            <person name="Nordberg H.P."/>
            <person name="Cantor M.N."/>
            <person name="Hua S.X."/>
        </authorList>
    </citation>
    <scope>NUCLEOTIDE SEQUENCE [LARGE SCALE GENOMIC DNA]</scope>
    <source>
        <strain evidence="1 2">Foug A</strain>
    </source>
</reference>
<evidence type="ECO:0000313" key="2">
    <source>
        <dbReference type="Proteomes" id="UP000053989"/>
    </source>
</evidence>
<evidence type="ECO:0000313" key="1">
    <source>
        <dbReference type="EMBL" id="KIM69319.1"/>
    </source>
</evidence>